<dbReference type="GO" id="GO:0016787">
    <property type="term" value="F:hydrolase activity"/>
    <property type="evidence" value="ECO:0007669"/>
    <property type="project" value="UniProtKB-KW"/>
</dbReference>
<dbReference type="EMBL" id="JBEPCU010002110">
    <property type="protein sequence ID" value="MER6984951.1"/>
    <property type="molecule type" value="Genomic_DNA"/>
</dbReference>
<accession>A0ABV1WL72</accession>
<proteinExistence type="predicted"/>
<evidence type="ECO:0000259" key="1">
    <source>
        <dbReference type="Pfam" id="PF00561"/>
    </source>
</evidence>
<dbReference type="Proteomes" id="UP001458415">
    <property type="component" value="Unassembled WGS sequence"/>
</dbReference>
<evidence type="ECO:0000313" key="3">
    <source>
        <dbReference type="Proteomes" id="UP001458415"/>
    </source>
</evidence>
<dbReference type="InterPro" id="IPR000073">
    <property type="entry name" value="AB_hydrolase_1"/>
</dbReference>
<dbReference type="Gene3D" id="3.40.50.1820">
    <property type="entry name" value="alpha/beta hydrolase"/>
    <property type="match status" value="1"/>
</dbReference>
<comment type="caution">
    <text evidence="2">The sequence shown here is derived from an EMBL/GenBank/DDBJ whole genome shotgun (WGS) entry which is preliminary data.</text>
</comment>
<organism evidence="2 3">
    <name type="scientific">Streptomyces carpinensis</name>
    <dbReference type="NCBI Taxonomy" id="66369"/>
    <lineage>
        <taxon>Bacteria</taxon>
        <taxon>Bacillati</taxon>
        <taxon>Actinomycetota</taxon>
        <taxon>Actinomycetes</taxon>
        <taxon>Kitasatosporales</taxon>
        <taxon>Streptomycetaceae</taxon>
        <taxon>Streptomyces</taxon>
    </lineage>
</organism>
<keyword evidence="3" id="KW-1185">Reference proteome</keyword>
<reference evidence="2 3" key="1">
    <citation type="submission" date="2024-06" db="EMBL/GenBank/DDBJ databases">
        <title>The Natural Products Discovery Center: Release of the First 8490 Sequenced Strains for Exploring Actinobacteria Biosynthetic Diversity.</title>
        <authorList>
            <person name="Kalkreuter E."/>
            <person name="Kautsar S.A."/>
            <person name="Yang D."/>
            <person name="Bader C.D."/>
            <person name="Teijaro C.N."/>
            <person name="Fluegel L."/>
            <person name="Davis C.M."/>
            <person name="Simpson J.R."/>
            <person name="Lauterbach L."/>
            <person name="Steele A.D."/>
            <person name="Gui C."/>
            <person name="Meng S."/>
            <person name="Li G."/>
            <person name="Viehrig K."/>
            <person name="Ye F."/>
            <person name="Su P."/>
            <person name="Kiefer A.F."/>
            <person name="Nichols A."/>
            <person name="Cepeda A.J."/>
            <person name="Yan W."/>
            <person name="Fan B."/>
            <person name="Jiang Y."/>
            <person name="Adhikari A."/>
            <person name="Zheng C.-J."/>
            <person name="Schuster L."/>
            <person name="Cowan T.M."/>
            <person name="Smanski M.J."/>
            <person name="Chevrette M.G."/>
            <person name="De Carvalho L.P.S."/>
            <person name="Shen B."/>
        </authorList>
    </citation>
    <scope>NUCLEOTIDE SEQUENCE [LARGE SCALE GENOMIC DNA]</scope>
    <source>
        <strain evidence="2 3">NPDC000634</strain>
    </source>
</reference>
<sequence>MNPHAPSHASGVREEVARAGVRLPGQLARVRSPCPAQGAPRPIPGKRIADLAGRHTVVLADLPGSGAAGGPRPHCGSGALADRGATAQEAGLRDFVIAGTSLGTVVAAKVAARHPDPVRGLFTLAGFADGIDLLIAVVRHHFRSATTAECPHFDAAAAT</sequence>
<feature type="domain" description="AB hydrolase-1" evidence="1">
    <location>
        <begin position="50"/>
        <end position="131"/>
    </location>
</feature>
<dbReference type="SUPFAM" id="SSF53474">
    <property type="entry name" value="alpha/beta-Hydrolases"/>
    <property type="match status" value="1"/>
</dbReference>
<name>A0ABV1WL72_9ACTN</name>
<keyword evidence="2" id="KW-0378">Hydrolase</keyword>
<gene>
    <name evidence="2" type="ORF">ABT317_50450</name>
</gene>
<evidence type="ECO:0000313" key="2">
    <source>
        <dbReference type="EMBL" id="MER6984951.1"/>
    </source>
</evidence>
<dbReference type="RefSeq" id="WP_107419856.1">
    <property type="nucleotide sequence ID" value="NZ_MUBM01000243.1"/>
</dbReference>
<dbReference type="InterPro" id="IPR029058">
    <property type="entry name" value="AB_hydrolase_fold"/>
</dbReference>
<protein>
    <submittedName>
        <fullName evidence="2">Alpha/beta fold hydrolase</fullName>
    </submittedName>
</protein>
<dbReference type="Pfam" id="PF00561">
    <property type="entry name" value="Abhydrolase_1"/>
    <property type="match status" value="1"/>
</dbReference>